<accession>A0A7W8M6V5</accession>
<dbReference type="AlphaFoldDB" id="A0A7W8M6V5"/>
<protein>
    <submittedName>
        <fullName evidence="1">Uncharacterized protein</fullName>
    </submittedName>
</protein>
<organism evidence="1 2">
    <name type="scientific">Catenibacillus scindens</name>
    <dbReference type="NCBI Taxonomy" id="673271"/>
    <lineage>
        <taxon>Bacteria</taxon>
        <taxon>Bacillati</taxon>
        <taxon>Bacillota</taxon>
        <taxon>Clostridia</taxon>
        <taxon>Lachnospirales</taxon>
        <taxon>Lachnospiraceae</taxon>
        <taxon>Catenibacillus</taxon>
    </lineage>
</organism>
<reference evidence="1 2" key="1">
    <citation type="submission" date="2020-08" db="EMBL/GenBank/DDBJ databases">
        <title>Genomic Encyclopedia of Type Strains, Phase IV (KMG-IV): sequencing the most valuable type-strain genomes for metagenomic binning, comparative biology and taxonomic classification.</title>
        <authorList>
            <person name="Goeker M."/>
        </authorList>
    </citation>
    <scope>NUCLEOTIDE SEQUENCE [LARGE SCALE GENOMIC DNA]</scope>
    <source>
        <strain evidence="1 2">DSM 106146</strain>
    </source>
</reference>
<evidence type="ECO:0000313" key="2">
    <source>
        <dbReference type="Proteomes" id="UP000543642"/>
    </source>
</evidence>
<dbReference type="RefSeq" id="WP_183776205.1">
    <property type="nucleotide sequence ID" value="NZ_JACHFW010000017.1"/>
</dbReference>
<proteinExistence type="predicted"/>
<evidence type="ECO:0000313" key="1">
    <source>
        <dbReference type="EMBL" id="MBB5265987.1"/>
    </source>
</evidence>
<dbReference type="EMBL" id="JACHFW010000017">
    <property type="protein sequence ID" value="MBB5265987.1"/>
    <property type="molecule type" value="Genomic_DNA"/>
</dbReference>
<name>A0A7W8M6V5_9FIRM</name>
<comment type="caution">
    <text evidence="1">The sequence shown here is derived from an EMBL/GenBank/DDBJ whole genome shotgun (WGS) entry which is preliminary data.</text>
</comment>
<dbReference type="Proteomes" id="UP000543642">
    <property type="component" value="Unassembled WGS sequence"/>
</dbReference>
<sequence length="268" mass="30089">MKVLKRIVTPCLSSILVLMIFFNFNLECFAYDFDGTTDTYEEISSEEISDNLLVYLDSLNIDTQAIEKIQLSTPVQTRQLGSSENKLFITTGNDQEKHIYVLQNLQEKNGIIEPCEVIKKVSTRASGSDQWTPSGTGVTLVNMASYNIYQNGKDVVNVYYNPYSLITYYRINSGSYVVKSFTTEFTSIGEVTTYPGFVGLGYNSAHVISLSQSAPIEYNMYSRISYFSSGPTQLLRIVAPSTSHTMSIDSNIVINNTLYMDSYYIPGF</sequence>
<gene>
    <name evidence="1" type="ORF">HNP82_003139</name>
</gene>
<keyword evidence="2" id="KW-1185">Reference proteome</keyword>